<dbReference type="GO" id="GO:0005640">
    <property type="term" value="C:nuclear outer membrane"/>
    <property type="evidence" value="ECO:0007669"/>
    <property type="project" value="TreeGrafter"/>
</dbReference>
<feature type="compositionally biased region" description="Polar residues" evidence="1">
    <location>
        <begin position="203"/>
        <end position="219"/>
    </location>
</feature>
<evidence type="ECO:0000256" key="1">
    <source>
        <dbReference type="SAM" id="MobiDB-lite"/>
    </source>
</evidence>
<dbReference type="GO" id="GO:0030474">
    <property type="term" value="P:spindle pole body duplication"/>
    <property type="evidence" value="ECO:0007669"/>
    <property type="project" value="TreeGrafter"/>
</dbReference>
<accession>A0A9P4SEU9</accession>
<dbReference type="OrthoDB" id="429932at2759"/>
<dbReference type="Proteomes" id="UP000799429">
    <property type="component" value="Unassembled WGS sequence"/>
</dbReference>
<reference evidence="3" key="1">
    <citation type="journal article" date="2020" name="Stud. Mycol.">
        <title>101 Dothideomycetes genomes: a test case for predicting lifestyles and emergence of pathogens.</title>
        <authorList>
            <person name="Haridas S."/>
            <person name="Albert R."/>
            <person name="Binder M."/>
            <person name="Bloem J."/>
            <person name="Labutti K."/>
            <person name="Salamov A."/>
            <person name="Andreopoulos B."/>
            <person name="Baker S."/>
            <person name="Barry K."/>
            <person name="Bills G."/>
            <person name="Bluhm B."/>
            <person name="Cannon C."/>
            <person name="Castanera R."/>
            <person name="Culley D."/>
            <person name="Daum C."/>
            <person name="Ezra D."/>
            <person name="Gonzalez J."/>
            <person name="Henrissat B."/>
            <person name="Kuo A."/>
            <person name="Liang C."/>
            <person name="Lipzen A."/>
            <person name="Lutzoni F."/>
            <person name="Magnuson J."/>
            <person name="Mondo S."/>
            <person name="Nolan M."/>
            <person name="Ohm R."/>
            <person name="Pangilinan J."/>
            <person name="Park H.-J."/>
            <person name="Ramirez L."/>
            <person name="Alfaro M."/>
            <person name="Sun H."/>
            <person name="Tritt A."/>
            <person name="Yoshinaga Y."/>
            <person name="Zwiers L.-H."/>
            <person name="Turgeon B."/>
            <person name="Goodwin S."/>
            <person name="Spatafora J."/>
            <person name="Crous P."/>
            <person name="Grigoriev I."/>
        </authorList>
    </citation>
    <scope>NUCLEOTIDE SEQUENCE</scope>
    <source>
        <strain evidence="3">CBS 101060</strain>
    </source>
</reference>
<keyword evidence="4" id="KW-1185">Reference proteome</keyword>
<feature type="compositionally biased region" description="Low complexity" evidence="1">
    <location>
        <begin position="1"/>
        <end position="14"/>
    </location>
</feature>
<keyword evidence="2" id="KW-1133">Transmembrane helix</keyword>
<dbReference type="AlphaFoldDB" id="A0A9P4SEU9"/>
<dbReference type="PANTHER" id="PTHR28003">
    <property type="entry name" value="NUCLEOPORIN POM34"/>
    <property type="match status" value="1"/>
</dbReference>
<feature type="transmembrane region" description="Helical" evidence="2">
    <location>
        <begin position="111"/>
        <end position="132"/>
    </location>
</feature>
<feature type="transmembrane region" description="Helical" evidence="2">
    <location>
        <begin position="57"/>
        <end position="78"/>
    </location>
</feature>
<comment type="caution">
    <text evidence="3">The sequence shown here is derived from an EMBL/GenBank/DDBJ whole genome shotgun (WGS) entry which is preliminary data.</text>
</comment>
<evidence type="ECO:0008006" key="5">
    <source>
        <dbReference type="Google" id="ProtNLM"/>
    </source>
</evidence>
<feature type="compositionally biased region" description="Pro residues" evidence="1">
    <location>
        <begin position="162"/>
        <end position="172"/>
    </location>
</feature>
<name>A0A9P4SEU9_9PEZI</name>
<gene>
    <name evidence="3" type="ORF">M501DRAFT_543733</name>
</gene>
<evidence type="ECO:0000313" key="3">
    <source>
        <dbReference type="EMBL" id="KAF2841373.1"/>
    </source>
</evidence>
<dbReference type="EMBL" id="MU006091">
    <property type="protein sequence ID" value="KAF2841373.1"/>
    <property type="molecule type" value="Genomic_DNA"/>
</dbReference>
<feature type="region of interest" description="Disordered" evidence="1">
    <location>
        <begin position="156"/>
        <end position="257"/>
    </location>
</feature>
<sequence length="306" mass="33124">MSATASPARTAAPSTPKPAIPTVVSDSPTGSWRHPRLDEIIQRQNKTTFTEQNFSKAVWNLGFLLLTFILPSIGLTMYKSYDSSATDPKTTTLTHHFLHRFRLPTLQFDPLVPTVIGIAIWVFRAVTVFSFIQSILPLLRPIDDFHDIPLTPSQRSILGLPPLSPSAPPPTPGSKYITPPRYTRSSTPSSRRSNSTGIATAGSPLSTRSVSQSPLSFSTRGEGGSKSRSNSPFSPSSPLLQKVMGGSATRRLSYGNRSPLGMEALGFGDSTPGTPTPAGGRGASSVPLTNRWLYERERMSPRKGIY</sequence>
<feature type="region of interest" description="Disordered" evidence="1">
    <location>
        <begin position="267"/>
        <end position="286"/>
    </location>
</feature>
<feature type="compositionally biased region" description="Low complexity" evidence="1">
    <location>
        <begin position="178"/>
        <end position="196"/>
    </location>
</feature>
<dbReference type="InterPro" id="IPR012578">
    <property type="entry name" value="Nucl_pore_cmplx"/>
</dbReference>
<feature type="compositionally biased region" description="Low complexity" evidence="1">
    <location>
        <begin position="226"/>
        <end position="238"/>
    </location>
</feature>
<dbReference type="GO" id="GO:0006606">
    <property type="term" value="P:protein import into nucleus"/>
    <property type="evidence" value="ECO:0007669"/>
    <property type="project" value="TreeGrafter"/>
</dbReference>
<dbReference type="PANTHER" id="PTHR28003:SF1">
    <property type="entry name" value="NUCLEOPORIN POM34"/>
    <property type="match status" value="1"/>
</dbReference>
<keyword evidence="2" id="KW-0812">Transmembrane</keyword>
<protein>
    <recommendedName>
        <fullName evidence="5">Nuclear pore complex component</fullName>
    </recommendedName>
</protein>
<evidence type="ECO:0000256" key="2">
    <source>
        <dbReference type="SAM" id="Phobius"/>
    </source>
</evidence>
<keyword evidence="2" id="KW-0472">Membrane</keyword>
<dbReference type="Pfam" id="PF08058">
    <property type="entry name" value="NPCC"/>
    <property type="match status" value="1"/>
</dbReference>
<feature type="region of interest" description="Disordered" evidence="1">
    <location>
        <begin position="1"/>
        <end position="31"/>
    </location>
</feature>
<dbReference type="GO" id="GO:0070762">
    <property type="term" value="C:nuclear pore transmembrane ring"/>
    <property type="evidence" value="ECO:0007669"/>
    <property type="project" value="TreeGrafter"/>
</dbReference>
<organism evidence="3 4">
    <name type="scientific">Patellaria atrata CBS 101060</name>
    <dbReference type="NCBI Taxonomy" id="1346257"/>
    <lineage>
        <taxon>Eukaryota</taxon>
        <taxon>Fungi</taxon>
        <taxon>Dikarya</taxon>
        <taxon>Ascomycota</taxon>
        <taxon>Pezizomycotina</taxon>
        <taxon>Dothideomycetes</taxon>
        <taxon>Dothideomycetes incertae sedis</taxon>
        <taxon>Patellariales</taxon>
        <taxon>Patellariaceae</taxon>
        <taxon>Patellaria</taxon>
    </lineage>
</organism>
<proteinExistence type="predicted"/>
<evidence type="ECO:0000313" key="4">
    <source>
        <dbReference type="Proteomes" id="UP000799429"/>
    </source>
</evidence>